<sequence>MRITGVATVMTSRHLKSVILGAALIASLPAAAAFRDPLETPAQINLQLAKSSRLTAVTAAGERLVAVGPRGHILLSDDRGASWKQVEVPVSVDLVAVRFVTPRDGWVVGHDGVVLHSADGGSTWAKQLDGQQAIRIMKDYFVQRADMGHEDARKLLSDVARYEEEGPTKPFLDVLFLNEQEGFIVGAFGQAFHTRDGGKSWKPLLGRIDNPRSLHIYALAQSRGKIYAAGEQGMLLRWDAERERFDAMASPYRGSFFGLLGTETGLVAYGLRGNAFASHDGGASWSELRTGVTDAITGAARLPDGGVVLATQGGKLLVDSGRGHLQEMPVTRAMAYFSLAAAGPQSLVVVGSGGVQVESISIQK</sequence>
<organism evidence="5 6">
    <name type="scientific">Aromatoleum toluvorans</name>
    <dbReference type="NCBI Taxonomy" id="92002"/>
    <lineage>
        <taxon>Bacteria</taxon>
        <taxon>Pseudomonadati</taxon>
        <taxon>Pseudomonadota</taxon>
        <taxon>Betaproteobacteria</taxon>
        <taxon>Rhodocyclales</taxon>
        <taxon>Rhodocyclaceae</taxon>
        <taxon>Aromatoleum</taxon>
    </lineage>
</organism>
<evidence type="ECO:0000259" key="4">
    <source>
        <dbReference type="Pfam" id="PF14870"/>
    </source>
</evidence>
<evidence type="ECO:0000256" key="1">
    <source>
        <dbReference type="ARBA" id="ARBA00022531"/>
    </source>
</evidence>
<dbReference type="EMBL" id="WTVN01000002">
    <property type="protein sequence ID" value="NMG42484.1"/>
    <property type="molecule type" value="Genomic_DNA"/>
</dbReference>
<feature type="domain" description="Photosynthesis system II assembly factor Ycf48/Hcf136-like" evidence="4">
    <location>
        <begin position="81"/>
        <end position="130"/>
    </location>
</feature>
<accession>A0ABX1PSR2</accession>
<dbReference type="InterPro" id="IPR028203">
    <property type="entry name" value="PSII_CF48-like_dom"/>
</dbReference>
<evidence type="ECO:0000256" key="2">
    <source>
        <dbReference type="ARBA" id="ARBA00023276"/>
    </source>
</evidence>
<dbReference type="Proteomes" id="UP000623795">
    <property type="component" value="Unassembled WGS sequence"/>
</dbReference>
<proteinExistence type="predicted"/>
<keyword evidence="1" id="KW-0602">Photosynthesis</keyword>
<protein>
    <recommendedName>
        <fullName evidence="4">Photosynthesis system II assembly factor Ycf48/Hcf136-like domain-containing protein</fullName>
    </recommendedName>
</protein>
<keyword evidence="2" id="KW-0604">Photosystem II</keyword>
<evidence type="ECO:0000313" key="6">
    <source>
        <dbReference type="Proteomes" id="UP000623795"/>
    </source>
</evidence>
<dbReference type="InterPro" id="IPR015943">
    <property type="entry name" value="WD40/YVTN_repeat-like_dom_sf"/>
</dbReference>
<name>A0ABX1PSR2_9RHOO</name>
<feature type="signal peptide" evidence="3">
    <location>
        <begin position="1"/>
        <end position="32"/>
    </location>
</feature>
<dbReference type="SUPFAM" id="SSF110296">
    <property type="entry name" value="Oligoxyloglucan reducing end-specific cellobiohydrolase"/>
    <property type="match status" value="1"/>
</dbReference>
<dbReference type="PANTHER" id="PTHR47199:SF2">
    <property type="entry name" value="PHOTOSYSTEM II STABILITY_ASSEMBLY FACTOR HCF136, CHLOROPLASTIC"/>
    <property type="match status" value="1"/>
</dbReference>
<dbReference type="Gene3D" id="2.130.10.10">
    <property type="entry name" value="YVTN repeat-like/Quinoprotein amine dehydrogenase"/>
    <property type="match status" value="2"/>
</dbReference>
<dbReference type="Pfam" id="PF14870">
    <property type="entry name" value="PSII_BNR"/>
    <property type="match status" value="2"/>
</dbReference>
<dbReference type="PANTHER" id="PTHR47199">
    <property type="entry name" value="PHOTOSYSTEM II STABILITY/ASSEMBLY FACTOR HCF136, CHLOROPLASTIC"/>
    <property type="match status" value="1"/>
</dbReference>
<gene>
    <name evidence="5" type="ORF">GPA22_01880</name>
</gene>
<keyword evidence="6" id="KW-1185">Reference proteome</keyword>
<reference evidence="5 6" key="1">
    <citation type="submission" date="2019-12" db="EMBL/GenBank/DDBJ databases">
        <title>Comparative genomics gives insights into the taxonomy of the Azoarcus-Aromatoleum group and reveals separate origins of nif in the plant-associated Azoarcus and non-plant-associated Aromatoleum sub-groups.</title>
        <authorList>
            <person name="Lafos M."/>
            <person name="Maluk M."/>
            <person name="Batista M."/>
            <person name="Junghare M."/>
            <person name="Carmona M."/>
            <person name="Faoro H."/>
            <person name="Cruz L.M."/>
            <person name="Battistoni F."/>
            <person name="De Souza E."/>
            <person name="Pedrosa F."/>
            <person name="Chen W.-M."/>
            <person name="Poole P.S."/>
            <person name="Dixon R.A."/>
            <person name="James E.K."/>
        </authorList>
    </citation>
    <scope>NUCLEOTIDE SEQUENCE [LARGE SCALE GENOMIC DNA]</scope>
    <source>
        <strain evidence="5 6">Td21</strain>
    </source>
</reference>
<feature type="chain" id="PRO_5046325334" description="Photosynthesis system II assembly factor Ycf48/Hcf136-like domain-containing protein" evidence="3">
    <location>
        <begin position="33"/>
        <end position="364"/>
    </location>
</feature>
<evidence type="ECO:0000313" key="5">
    <source>
        <dbReference type="EMBL" id="NMG42484.1"/>
    </source>
</evidence>
<comment type="caution">
    <text evidence="5">The sequence shown here is derived from an EMBL/GenBank/DDBJ whole genome shotgun (WGS) entry which is preliminary data.</text>
</comment>
<keyword evidence="3" id="KW-0732">Signal</keyword>
<feature type="domain" description="Photosynthesis system II assembly factor Ycf48/Hcf136-like" evidence="4">
    <location>
        <begin position="177"/>
        <end position="354"/>
    </location>
</feature>
<evidence type="ECO:0000256" key="3">
    <source>
        <dbReference type="SAM" id="SignalP"/>
    </source>
</evidence>